<dbReference type="GO" id="GO:0099078">
    <property type="term" value="C:BORC complex"/>
    <property type="evidence" value="ECO:0007669"/>
    <property type="project" value="TreeGrafter"/>
</dbReference>
<proteinExistence type="inferred from homology"/>
<evidence type="ECO:0000313" key="2">
    <source>
        <dbReference type="EMBL" id="KAA6381334.1"/>
    </source>
</evidence>
<dbReference type="InterPro" id="IPR019269">
    <property type="entry name" value="BLOC1_su2"/>
</dbReference>
<name>A0A5J4VFX5_9EUKA</name>
<dbReference type="OrthoDB" id="244061at2759"/>
<evidence type="ECO:0000256" key="1">
    <source>
        <dbReference type="ARBA" id="ARBA00008468"/>
    </source>
</evidence>
<sequence length="110" mass="12857">MEQDSNTINPLIKELFTNLKGISDGFLESSHNDFELLTKMNDITAQKYAQSAEQIEKSNEVLAQVFEKLQLFQPHFEKIDKIEYSVANLENLVRSLDDYSKLLELRYRKL</sequence>
<organism evidence="2 3">
    <name type="scientific">Streblomastix strix</name>
    <dbReference type="NCBI Taxonomy" id="222440"/>
    <lineage>
        <taxon>Eukaryota</taxon>
        <taxon>Metamonada</taxon>
        <taxon>Preaxostyla</taxon>
        <taxon>Oxymonadida</taxon>
        <taxon>Streblomastigidae</taxon>
        <taxon>Streblomastix</taxon>
    </lineage>
</organism>
<accession>A0A5J4VFX5</accession>
<dbReference type="GO" id="GO:0016197">
    <property type="term" value="P:endosomal transport"/>
    <property type="evidence" value="ECO:0007669"/>
    <property type="project" value="TreeGrafter"/>
</dbReference>
<comment type="caution">
    <text evidence="2">The sequence shown here is derived from an EMBL/GenBank/DDBJ whole genome shotgun (WGS) entry which is preliminary data.</text>
</comment>
<evidence type="ECO:0000313" key="3">
    <source>
        <dbReference type="Proteomes" id="UP000324800"/>
    </source>
</evidence>
<dbReference type="GO" id="GO:0032418">
    <property type="term" value="P:lysosome localization"/>
    <property type="evidence" value="ECO:0007669"/>
    <property type="project" value="TreeGrafter"/>
</dbReference>
<gene>
    <name evidence="2" type="ORF">EZS28_023139</name>
</gene>
<dbReference type="Pfam" id="PF10046">
    <property type="entry name" value="BLOC1_2"/>
    <property type="match status" value="1"/>
</dbReference>
<dbReference type="GO" id="GO:0043015">
    <property type="term" value="F:gamma-tubulin binding"/>
    <property type="evidence" value="ECO:0007669"/>
    <property type="project" value="TreeGrafter"/>
</dbReference>
<dbReference type="PANTHER" id="PTHR46479">
    <property type="entry name" value="BIOGENESIS OF LYSOSOME-RELATED ORGANELLES COMPLEX 1 SUBUNIT 2"/>
    <property type="match status" value="1"/>
</dbReference>
<dbReference type="EMBL" id="SNRW01007379">
    <property type="protein sequence ID" value="KAA6381334.1"/>
    <property type="molecule type" value="Genomic_DNA"/>
</dbReference>
<dbReference type="Proteomes" id="UP000324800">
    <property type="component" value="Unassembled WGS sequence"/>
</dbReference>
<dbReference type="AlphaFoldDB" id="A0A5J4VFX5"/>
<dbReference type="GO" id="GO:0031083">
    <property type="term" value="C:BLOC-1 complex"/>
    <property type="evidence" value="ECO:0007669"/>
    <property type="project" value="TreeGrafter"/>
</dbReference>
<reference evidence="2 3" key="1">
    <citation type="submission" date="2019-03" db="EMBL/GenBank/DDBJ databases">
        <title>Single cell metagenomics reveals metabolic interactions within the superorganism composed of flagellate Streblomastix strix and complex community of Bacteroidetes bacteria on its surface.</title>
        <authorList>
            <person name="Treitli S.C."/>
            <person name="Kolisko M."/>
            <person name="Husnik F."/>
            <person name="Keeling P."/>
            <person name="Hampl V."/>
        </authorList>
    </citation>
    <scope>NUCLEOTIDE SEQUENCE [LARGE SCALE GENOMIC DNA]</scope>
    <source>
        <strain evidence="2">ST1C</strain>
    </source>
</reference>
<dbReference type="GO" id="GO:0000930">
    <property type="term" value="C:gamma-tubulin complex"/>
    <property type="evidence" value="ECO:0007669"/>
    <property type="project" value="TreeGrafter"/>
</dbReference>
<protein>
    <recommendedName>
        <fullName evidence="4">Biogenesis of lysosome-related organelles complex 1 subunit 2</fullName>
    </recommendedName>
</protein>
<comment type="similarity">
    <text evidence="1">Belongs to the BLOC1S2 family.</text>
</comment>
<evidence type="ECO:0008006" key="4">
    <source>
        <dbReference type="Google" id="ProtNLM"/>
    </source>
</evidence>
<dbReference type="PANTHER" id="PTHR46479:SF1">
    <property type="entry name" value="BIOGENESIS OF LYSOSOME-RELATED ORGANELLES COMPLEX 1 SUBUNIT 2"/>
    <property type="match status" value="1"/>
</dbReference>